<comment type="caution">
    <text evidence="3">The sequence shown here is derived from an EMBL/GenBank/DDBJ whole genome shotgun (WGS) entry which is preliminary data.</text>
</comment>
<reference evidence="3" key="1">
    <citation type="submission" date="2020-11" db="EMBL/GenBank/DDBJ databases">
        <title>Sequencing the genomes of 1000 actinobacteria strains.</title>
        <authorList>
            <person name="Klenk H.-P."/>
        </authorList>
    </citation>
    <scope>NUCLEOTIDE SEQUENCE</scope>
    <source>
        <strain evidence="3">DSM 45356</strain>
    </source>
</reference>
<evidence type="ECO:0000313" key="3">
    <source>
        <dbReference type="EMBL" id="MBG6137884.1"/>
    </source>
</evidence>
<feature type="transmembrane region" description="Helical" evidence="2">
    <location>
        <begin position="46"/>
        <end position="65"/>
    </location>
</feature>
<dbReference type="EMBL" id="JADOUF010000001">
    <property type="protein sequence ID" value="MBG6137884.1"/>
    <property type="molecule type" value="Genomic_DNA"/>
</dbReference>
<gene>
    <name evidence="3" type="ORF">IW245_004078</name>
</gene>
<keyword evidence="2" id="KW-1133">Transmembrane helix</keyword>
<evidence type="ECO:0000256" key="2">
    <source>
        <dbReference type="SAM" id="Phobius"/>
    </source>
</evidence>
<dbReference type="RefSeq" id="WP_197004699.1">
    <property type="nucleotide sequence ID" value="NZ_BONS01000017.1"/>
</dbReference>
<feature type="transmembrane region" description="Helical" evidence="2">
    <location>
        <begin position="99"/>
        <end position="118"/>
    </location>
</feature>
<keyword evidence="2" id="KW-0812">Transmembrane</keyword>
<proteinExistence type="predicted"/>
<evidence type="ECO:0000313" key="4">
    <source>
        <dbReference type="Proteomes" id="UP000622552"/>
    </source>
</evidence>
<name>A0A8J7KKB8_9ACTN</name>
<protein>
    <submittedName>
        <fullName evidence="3">Uncharacterized protein</fullName>
    </submittedName>
</protein>
<dbReference type="Proteomes" id="UP000622552">
    <property type="component" value="Unassembled WGS sequence"/>
</dbReference>
<accession>A0A8J7KKB8</accession>
<dbReference type="AlphaFoldDB" id="A0A8J7KKB8"/>
<keyword evidence="2" id="KW-0472">Membrane</keyword>
<feature type="compositionally biased region" description="Low complexity" evidence="1">
    <location>
        <begin position="197"/>
        <end position="214"/>
    </location>
</feature>
<keyword evidence="4" id="KW-1185">Reference proteome</keyword>
<organism evidence="3 4">
    <name type="scientific">Longispora fulva</name>
    <dbReference type="NCBI Taxonomy" id="619741"/>
    <lineage>
        <taxon>Bacteria</taxon>
        <taxon>Bacillati</taxon>
        <taxon>Actinomycetota</taxon>
        <taxon>Actinomycetes</taxon>
        <taxon>Micromonosporales</taxon>
        <taxon>Micromonosporaceae</taxon>
        <taxon>Longispora</taxon>
    </lineage>
</organism>
<evidence type="ECO:0000256" key="1">
    <source>
        <dbReference type="SAM" id="MobiDB-lite"/>
    </source>
</evidence>
<sequence>MPVRVQFTLALLLVAFGGAVLAMPAGFEGPALVQLGARHAVSLVDLVGAVPLALGGTWLEILIVLRLPRLRLGPRTLLGLGFAAGLGLGLVLASVYQGYWWWAIGAGAFAVVLAGLTVRALTTTDEPALPATPTPPDAPETSGPRPAEPPSSGRQSGRPRPAAPPSMESPTADLPAGAPLGPKHLVPATGTPDGRVDPAPAAPGAGPVPAAEPARTGRRSRKKESPDEFTLGLGD</sequence>
<feature type="region of interest" description="Disordered" evidence="1">
    <location>
        <begin position="125"/>
        <end position="235"/>
    </location>
</feature>
<feature type="transmembrane region" description="Helical" evidence="2">
    <location>
        <begin position="77"/>
        <end position="93"/>
    </location>
</feature>